<name>A0A2D0N0T8_FLAN2</name>
<proteinExistence type="predicted"/>
<accession>A0A2D0N0T8</accession>
<dbReference type="InterPro" id="IPR032466">
    <property type="entry name" value="Metal_Hydrolase"/>
</dbReference>
<dbReference type="Gene3D" id="3.20.20.140">
    <property type="entry name" value="Metal-dependent hydrolases"/>
    <property type="match status" value="1"/>
</dbReference>
<dbReference type="InterPro" id="IPR006680">
    <property type="entry name" value="Amidohydro-rel"/>
</dbReference>
<evidence type="ECO:0000313" key="2">
    <source>
        <dbReference type="EMBL" id="PHN02050.1"/>
    </source>
</evidence>
<organism evidence="2 3">
    <name type="scientific">Flavilitoribacter nigricans (strain ATCC 23147 / DSM 23189 / NBRC 102662 / NCIMB 1420 / SS-2)</name>
    <name type="common">Lewinella nigricans</name>
    <dbReference type="NCBI Taxonomy" id="1122177"/>
    <lineage>
        <taxon>Bacteria</taxon>
        <taxon>Pseudomonadati</taxon>
        <taxon>Bacteroidota</taxon>
        <taxon>Saprospiria</taxon>
        <taxon>Saprospirales</taxon>
        <taxon>Lewinellaceae</taxon>
        <taxon>Flavilitoribacter</taxon>
    </lineage>
</organism>
<dbReference type="AlphaFoldDB" id="A0A2D0N0T8"/>
<comment type="caution">
    <text evidence="2">The sequence shown here is derived from an EMBL/GenBank/DDBJ whole genome shotgun (WGS) entry which is preliminary data.</text>
</comment>
<dbReference type="Pfam" id="PF04909">
    <property type="entry name" value="Amidohydro_2"/>
    <property type="match status" value="1"/>
</dbReference>
<dbReference type="Proteomes" id="UP000223913">
    <property type="component" value="Unassembled WGS sequence"/>
</dbReference>
<dbReference type="OrthoDB" id="644687at2"/>
<keyword evidence="2" id="KW-0378">Hydrolase</keyword>
<dbReference type="EMBL" id="PDUD01000045">
    <property type="protein sequence ID" value="PHN02050.1"/>
    <property type="molecule type" value="Genomic_DNA"/>
</dbReference>
<dbReference type="PROSITE" id="PS01137">
    <property type="entry name" value="TATD_1"/>
    <property type="match status" value="1"/>
</dbReference>
<reference evidence="2 3" key="1">
    <citation type="submission" date="2017-10" db="EMBL/GenBank/DDBJ databases">
        <title>The draft genome sequence of Lewinella nigricans NBRC 102662.</title>
        <authorList>
            <person name="Wang K."/>
        </authorList>
    </citation>
    <scope>NUCLEOTIDE SEQUENCE [LARGE SCALE GENOMIC DNA]</scope>
    <source>
        <strain evidence="2 3">NBRC 102662</strain>
    </source>
</reference>
<protein>
    <submittedName>
        <fullName evidence="2">Hydrolase</fullName>
    </submittedName>
</protein>
<dbReference type="GO" id="GO:0016787">
    <property type="term" value="F:hydrolase activity"/>
    <property type="evidence" value="ECO:0007669"/>
    <property type="project" value="UniProtKB-KW"/>
</dbReference>
<feature type="domain" description="Amidohydrolase-related" evidence="1">
    <location>
        <begin position="81"/>
        <end position="328"/>
    </location>
</feature>
<sequence length="341" mass="40327">MLKRFIDAHVHLNAYSPALMKFAEEQGAQFLSINTDVPIFPSLDEQARVIATYQSGHPEKVRHTTSFDMQDWQKKDWSMRAIDRIKKGIDQGATGIKIWKNIGMDPTLVYSDGRFLMIDDPKLAPVLEFIQENDLLLIAHLGEPRNCWLPLEAMTVDSDREYFEEHPHYHMYRHPQYPSYETQIRVRDQILERYPNLRFVGLHLFSLEWNLREVEQRLNRYPHTMTDLAERICHVQLQSIQDREAVRDFFIRQQDRVIYGTDFIYDGSQSPREAGRHLRDLWERHWRFFATEDRLQAPQFSGTFRGLGLPLHVLKKIFYENAVKTYGFSQAVQHATVENFS</sequence>
<dbReference type="InterPro" id="IPR018228">
    <property type="entry name" value="DNase_TatD-rel_CS"/>
</dbReference>
<evidence type="ECO:0000259" key="1">
    <source>
        <dbReference type="Pfam" id="PF04909"/>
    </source>
</evidence>
<keyword evidence="3" id="KW-1185">Reference proteome</keyword>
<dbReference type="RefSeq" id="WP_099154543.1">
    <property type="nucleotide sequence ID" value="NZ_PDUD01000045.1"/>
</dbReference>
<gene>
    <name evidence="2" type="ORF">CRP01_34005</name>
</gene>
<dbReference type="SUPFAM" id="SSF51556">
    <property type="entry name" value="Metallo-dependent hydrolases"/>
    <property type="match status" value="1"/>
</dbReference>
<evidence type="ECO:0000313" key="3">
    <source>
        <dbReference type="Proteomes" id="UP000223913"/>
    </source>
</evidence>